<protein>
    <submittedName>
        <fullName evidence="1">Uncharacterized protein</fullName>
    </submittedName>
</protein>
<dbReference type="Proteomes" id="UP001497472">
    <property type="component" value="Unassembled WGS sequence"/>
</dbReference>
<reference evidence="1 2" key="1">
    <citation type="submission" date="2023-11" db="EMBL/GenBank/DDBJ databases">
        <authorList>
            <person name="Okamura Y."/>
        </authorList>
    </citation>
    <scope>NUCLEOTIDE SEQUENCE [LARGE SCALE GENOMIC DNA]</scope>
</reference>
<evidence type="ECO:0000313" key="1">
    <source>
        <dbReference type="EMBL" id="CAK1550391.1"/>
    </source>
</evidence>
<dbReference type="AlphaFoldDB" id="A0AAV1JLK4"/>
<gene>
    <name evidence="1" type="ORF">LNINA_LOCUS9620</name>
</gene>
<organism evidence="1 2">
    <name type="scientific">Leptosia nina</name>
    <dbReference type="NCBI Taxonomy" id="320188"/>
    <lineage>
        <taxon>Eukaryota</taxon>
        <taxon>Metazoa</taxon>
        <taxon>Ecdysozoa</taxon>
        <taxon>Arthropoda</taxon>
        <taxon>Hexapoda</taxon>
        <taxon>Insecta</taxon>
        <taxon>Pterygota</taxon>
        <taxon>Neoptera</taxon>
        <taxon>Endopterygota</taxon>
        <taxon>Lepidoptera</taxon>
        <taxon>Glossata</taxon>
        <taxon>Ditrysia</taxon>
        <taxon>Papilionoidea</taxon>
        <taxon>Pieridae</taxon>
        <taxon>Pierinae</taxon>
        <taxon>Leptosia</taxon>
    </lineage>
</organism>
<evidence type="ECO:0000313" key="2">
    <source>
        <dbReference type="Proteomes" id="UP001497472"/>
    </source>
</evidence>
<sequence length="100" mass="11427">MCIRFEINGARGTKIARRSTRPPAFTFGAELASGLRTRRTFSALVNARSGYYDTAIQRAAPVIRPRRYQAISYRLGSCRARRQTRDAAARARRIDVYFVR</sequence>
<comment type="caution">
    <text evidence="1">The sequence shown here is derived from an EMBL/GenBank/DDBJ whole genome shotgun (WGS) entry which is preliminary data.</text>
</comment>
<name>A0AAV1JLK4_9NEOP</name>
<keyword evidence="2" id="KW-1185">Reference proteome</keyword>
<accession>A0AAV1JLK4</accession>
<dbReference type="EMBL" id="CAVLEF010000081">
    <property type="protein sequence ID" value="CAK1550391.1"/>
    <property type="molecule type" value="Genomic_DNA"/>
</dbReference>
<proteinExistence type="predicted"/>